<dbReference type="InterPro" id="IPR020806">
    <property type="entry name" value="PKS_PP-bd"/>
</dbReference>
<gene>
    <name evidence="4" type="ORF">Q8A49_05955</name>
</gene>
<dbReference type="RefSeq" id="WP_330157281.1">
    <property type="nucleotide sequence ID" value="NZ_BAAAJA010000018.1"/>
</dbReference>
<sequence>MSESRVETTAEDLTRWLTQQMATHLQRDPGEIELDTLFADYGLDSVYALTFCADIEDHLGVTVSDTVLWDHPTIRDLVEHLMATTVGAQGPAAR</sequence>
<evidence type="ECO:0000259" key="3">
    <source>
        <dbReference type="PROSITE" id="PS50075"/>
    </source>
</evidence>
<dbReference type="PROSITE" id="PS50075">
    <property type="entry name" value="CARRIER"/>
    <property type="match status" value="1"/>
</dbReference>
<proteinExistence type="predicted"/>
<dbReference type="SUPFAM" id="SSF47336">
    <property type="entry name" value="ACP-like"/>
    <property type="match status" value="1"/>
</dbReference>
<evidence type="ECO:0000256" key="2">
    <source>
        <dbReference type="ARBA" id="ARBA00022553"/>
    </source>
</evidence>
<reference evidence="4 5" key="1">
    <citation type="submission" date="2023-07" db="EMBL/GenBank/DDBJ databases">
        <authorList>
            <person name="Girao M."/>
            <person name="Carvalho M.F."/>
        </authorList>
    </citation>
    <scope>NUCLEOTIDE SEQUENCE [LARGE SCALE GENOMIC DNA]</scope>
    <source>
        <strain evidence="4 5">66/93</strain>
    </source>
</reference>
<name>A0ABU7KM05_9ACTN</name>
<evidence type="ECO:0000313" key="4">
    <source>
        <dbReference type="EMBL" id="MEE2050039.1"/>
    </source>
</evidence>
<comment type="caution">
    <text evidence="4">The sequence shown here is derived from an EMBL/GenBank/DDBJ whole genome shotgun (WGS) entry which is preliminary data.</text>
</comment>
<organism evidence="4 5">
    <name type="scientific">Nocardiopsis tropica</name>
    <dbReference type="NCBI Taxonomy" id="109330"/>
    <lineage>
        <taxon>Bacteria</taxon>
        <taxon>Bacillati</taxon>
        <taxon>Actinomycetota</taxon>
        <taxon>Actinomycetes</taxon>
        <taxon>Streptosporangiales</taxon>
        <taxon>Nocardiopsidaceae</taxon>
        <taxon>Nocardiopsis</taxon>
    </lineage>
</organism>
<dbReference type="InterPro" id="IPR009081">
    <property type="entry name" value="PP-bd_ACP"/>
</dbReference>
<dbReference type="Gene3D" id="1.10.1200.10">
    <property type="entry name" value="ACP-like"/>
    <property type="match status" value="1"/>
</dbReference>
<protein>
    <submittedName>
        <fullName evidence="4">Acyl carrier protein</fullName>
    </submittedName>
</protein>
<evidence type="ECO:0000313" key="5">
    <source>
        <dbReference type="Proteomes" id="UP001348641"/>
    </source>
</evidence>
<dbReference type="SMART" id="SM01294">
    <property type="entry name" value="PKS_PP_betabranch"/>
    <property type="match status" value="1"/>
</dbReference>
<dbReference type="EMBL" id="JAUUCC010000010">
    <property type="protein sequence ID" value="MEE2050039.1"/>
    <property type="molecule type" value="Genomic_DNA"/>
</dbReference>
<evidence type="ECO:0000256" key="1">
    <source>
        <dbReference type="ARBA" id="ARBA00022450"/>
    </source>
</evidence>
<keyword evidence="2" id="KW-0597">Phosphoprotein</keyword>
<dbReference type="Proteomes" id="UP001348641">
    <property type="component" value="Unassembled WGS sequence"/>
</dbReference>
<accession>A0ABU7KM05</accession>
<dbReference type="Pfam" id="PF00550">
    <property type="entry name" value="PP-binding"/>
    <property type="match status" value="1"/>
</dbReference>
<dbReference type="SMART" id="SM00823">
    <property type="entry name" value="PKS_PP"/>
    <property type="match status" value="1"/>
</dbReference>
<dbReference type="InterPro" id="IPR036736">
    <property type="entry name" value="ACP-like_sf"/>
</dbReference>
<feature type="domain" description="Carrier" evidence="3">
    <location>
        <begin position="8"/>
        <end position="85"/>
    </location>
</feature>
<keyword evidence="1" id="KW-0596">Phosphopantetheine</keyword>